<evidence type="ECO:0000259" key="7">
    <source>
        <dbReference type="PROSITE" id="PS50011"/>
    </source>
</evidence>
<dbReference type="EMBL" id="HBEC01008521">
    <property type="protein sequence ID" value="CAD8283877.1"/>
    <property type="molecule type" value="Transcribed_RNA"/>
</dbReference>
<dbReference type="GO" id="GO:0004674">
    <property type="term" value="F:protein serine/threonine kinase activity"/>
    <property type="evidence" value="ECO:0007669"/>
    <property type="project" value="UniProtKB-KW"/>
</dbReference>
<evidence type="ECO:0000256" key="3">
    <source>
        <dbReference type="ARBA" id="ARBA00022741"/>
    </source>
</evidence>
<evidence type="ECO:0000256" key="2">
    <source>
        <dbReference type="ARBA" id="ARBA00022679"/>
    </source>
</evidence>
<dbReference type="Gene3D" id="3.30.200.20">
    <property type="entry name" value="Phosphorylase Kinase, domain 1"/>
    <property type="match status" value="1"/>
</dbReference>
<protein>
    <recommendedName>
        <fullName evidence="7">Protein kinase domain-containing protein</fullName>
    </recommendedName>
</protein>
<organism evidence="8">
    <name type="scientific">Chlamydomonas euryale</name>
    <dbReference type="NCBI Taxonomy" id="1486919"/>
    <lineage>
        <taxon>Eukaryota</taxon>
        <taxon>Viridiplantae</taxon>
        <taxon>Chlorophyta</taxon>
        <taxon>core chlorophytes</taxon>
        <taxon>Chlorophyceae</taxon>
        <taxon>CS clade</taxon>
        <taxon>Chlamydomonadales</taxon>
        <taxon>Chlamydomonadaceae</taxon>
        <taxon>Chlamydomonas</taxon>
    </lineage>
</organism>
<dbReference type="SMART" id="SM00220">
    <property type="entry name" value="S_TKc"/>
    <property type="match status" value="1"/>
</dbReference>
<name>A0A7R9V3J8_9CHLO</name>
<dbReference type="Pfam" id="PF00069">
    <property type="entry name" value="Pkinase"/>
    <property type="match status" value="1"/>
</dbReference>
<proteinExistence type="predicted"/>
<evidence type="ECO:0000256" key="6">
    <source>
        <dbReference type="SAM" id="MobiDB-lite"/>
    </source>
</evidence>
<dbReference type="InterPro" id="IPR008271">
    <property type="entry name" value="Ser/Thr_kinase_AS"/>
</dbReference>
<dbReference type="Gene3D" id="1.10.510.10">
    <property type="entry name" value="Transferase(Phosphotransferase) domain 1"/>
    <property type="match status" value="1"/>
</dbReference>
<evidence type="ECO:0000256" key="1">
    <source>
        <dbReference type="ARBA" id="ARBA00022527"/>
    </source>
</evidence>
<reference evidence="8" key="1">
    <citation type="submission" date="2021-01" db="EMBL/GenBank/DDBJ databases">
        <authorList>
            <person name="Corre E."/>
            <person name="Pelletier E."/>
            <person name="Niang G."/>
            <person name="Scheremetjew M."/>
            <person name="Finn R."/>
            <person name="Kale V."/>
            <person name="Holt S."/>
            <person name="Cochrane G."/>
            <person name="Meng A."/>
            <person name="Brown T."/>
            <person name="Cohen L."/>
        </authorList>
    </citation>
    <scope>NUCLEOTIDE SEQUENCE</scope>
    <source>
        <strain evidence="8">CCMP219</strain>
    </source>
</reference>
<dbReference type="PROSITE" id="PS00108">
    <property type="entry name" value="PROTEIN_KINASE_ST"/>
    <property type="match status" value="1"/>
</dbReference>
<feature type="domain" description="Protein kinase" evidence="7">
    <location>
        <begin position="70"/>
        <end position="346"/>
    </location>
</feature>
<dbReference type="InterPro" id="IPR000719">
    <property type="entry name" value="Prot_kinase_dom"/>
</dbReference>
<keyword evidence="4" id="KW-0418">Kinase</keyword>
<dbReference type="PANTHER" id="PTHR24353">
    <property type="entry name" value="CYCLIC NUCLEOTIDE-DEPENDENT PROTEIN KINASE"/>
    <property type="match status" value="1"/>
</dbReference>
<keyword evidence="3" id="KW-0547">Nucleotide-binding</keyword>
<dbReference type="InterPro" id="IPR011009">
    <property type="entry name" value="Kinase-like_dom_sf"/>
</dbReference>
<dbReference type="AlphaFoldDB" id="A0A7R9V3J8"/>
<feature type="region of interest" description="Disordered" evidence="6">
    <location>
        <begin position="1"/>
        <end position="26"/>
    </location>
</feature>
<evidence type="ECO:0000256" key="4">
    <source>
        <dbReference type="ARBA" id="ARBA00022777"/>
    </source>
</evidence>
<accession>A0A7R9V3J8</accession>
<dbReference type="PROSITE" id="PS50011">
    <property type="entry name" value="PROTEIN_KINASE_DOM"/>
    <property type="match status" value="1"/>
</dbReference>
<evidence type="ECO:0000256" key="5">
    <source>
        <dbReference type="ARBA" id="ARBA00022840"/>
    </source>
</evidence>
<keyword evidence="1" id="KW-0723">Serine/threonine-protein kinase</keyword>
<dbReference type="PANTHER" id="PTHR24353:SF147">
    <property type="entry name" value="CGMP-DEPENDENT SERINE_THREONIN PROTEIN KINASE-RELATED"/>
    <property type="match status" value="1"/>
</dbReference>
<gene>
    <name evidence="8" type="ORF">CEUR00632_LOCUS3912</name>
</gene>
<dbReference type="GO" id="GO:0005524">
    <property type="term" value="F:ATP binding"/>
    <property type="evidence" value="ECO:0007669"/>
    <property type="project" value="UniProtKB-KW"/>
</dbReference>
<keyword evidence="2" id="KW-0808">Transferase</keyword>
<keyword evidence="5" id="KW-0067">ATP-binding</keyword>
<sequence>MKTEAVPEVSGDVPAAAGADSSTLHDNGAHKKEIVSYQDEHSVVKRLLHHARVANQDDADVLSKAVKGNIHSVKVLGEGAFGIVDLVVVDTGGDENLLCVRKKLSKKNSTNNNNPELEVQLVESCEGCSFVVQMWSHVVGLYDYTLLLEYCPYNTLLRLLNHVSELRSKSPNGCVAFLKDTVLRINRWTGLTEDEARFYIGCAVLGLQSLHARGMIHRDVKPANCLIADNAYLKLGDLGLAKVLGEDGKAYSKAGTPGYMAPEVYHAQGKATGGYSYPADMWSIGVMLWEMVDGLLPRWAYLSWYWTRLHFPEKFSTALKDLLTKLLEKSPRKRLTIRGVKEHTWFAGFDWEALGKQTLEAPRPPELEETHIHGHLLHDGKLQEH</sequence>
<dbReference type="SUPFAM" id="SSF56112">
    <property type="entry name" value="Protein kinase-like (PK-like)"/>
    <property type="match status" value="1"/>
</dbReference>
<evidence type="ECO:0000313" key="8">
    <source>
        <dbReference type="EMBL" id="CAD8283877.1"/>
    </source>
</evidence>